<keyword evidence="1" id="KW-1133">Transmembrane helix</keyword>
<dbReference type="PANTHER" id="PTHR32251:SF17">
    <property type="entry name" value="STEROID 5-ALPHA REDUCTASE C-TERMINAL DOMAIN-CONTAINING PROTEIN"/>
    <property type="match status" value="1"/>
</dbReference>
<dbReference type="PANTHER" id="PTHR32251">
    <property type="entry name" value="3-OXO-5-ALPHA-STEROID 4-DEHYDROGENASE"/>
    <property type="match status" value="1"/>
</dbReference>
<dbReference type="EMBL" id="UINC01176802">
    <property type="protein sequence ID" value="SVD84103.1"/>
    <property type="molecule type" value="Genomic_DNA"/>
</dbReference>
<feature type="non-terminal residue" evidence="2">
    <location>
        <position position="153"/>
    </location>
</feature>
<dbReference type="Pfam" id="PF06966">
    <property type="entry name" value="DUF1295"/>
    <property type="match status" value="1"/>
</dbReference>
<keyword evidence="1" id="KW-0472">Membrane</keyword>
<organism evidence="2">
    <name type="scientific">marine metagenome</name>
    <dbReference type="NCBI Taxonomy" id="408172"/>
    <lineage>
        <taxon>unclassified sequences</taxon>
        <taxon>metagenomes</taxon>
        <taxon>ecological metagenomes</taxon>
    </lineage>
</organism>
<proteinExistence type="predicted"/>
<name>A0A382YLH7_9ZZZZ</name>
<evidence type="ECO:0008006" key="3">
    <source>
        <dbReference type="Google" id="ProtNLM"/>
    </source>
</evidence>
<dbReference type="AlphaFoldDB" id="A0A382YLH7"/>
<gene>
    <name evidence="2" type="ORF">METZ01_LOCUS436957</name>
</gene>
<feature type="transmembrane region" description="Helical" evidence="1">
    <location>
        <begin position="95"/>
        <end position="115"/>
    </location>
</feature>
<feature type="transmembrane region" description="Helical" evidence="1">
    <location>
        <begin position="63"/>
        <end position="83"/>
    </location>
</feature>
<evidence type="ECO:0000256" key="1">
    <source>
        <dbReference type="SAM" id="Phobius"/>
    </source>
</evidence>
<evidence type="ECO:0000313" key="2">
    <source>
        <dbReference type="EMBL" id="SVD84103.1"/>
    </source>
</evidence>
<reference evidence="2" key="1">
    <citation type="submission" date="2018-05" db="EMBL/GenBank/DDBJ databases">
        <authorList>
            <person name="Lanie J.A."/>
            <person name="Ng W.-L."/>
            <person name="Kazmierczak K.M."/>
            <person name="Andrzejewski T.M."/>
            <person name="Davidsen T.M."/>
            <person name="Wayne K.J."/>
            <person name="Tettelin H."/>
            <person name="Glass J.I."/>
            <person name="Rusch D."/>
            <person name="Podicherti R."/>
            <person name="Tsui H.-C.T."/>
            <person name="Winkler M.E."/>
        </authorList>
    </citation>
    <scope>NUCLEOTIDE SEQUENCE</scope>
</reference>
<protein>
    <recommendedName>
        <fullName evidence="3">DUF1295 domain-containing protein</fullName>
    </recommendedName>
</protein>
<sequence>MNPGSSACAVSIIAVCIASLAALACAQGGLQSGGLPVLFICLGTTFLLQWLIFIPSFIWQTELYYDLTGSITTLAIIGIAFYFKSNLPGSDVDARSVILVALVTAWTLRLGAFLFMRIHRAGEDRRFRKWKKSFPLFFRTWTLQGLWIFFTCL</sequence>
<accession>A0A382YLH7</accession>
<feature type="transmembrane region" description="Helical" evidence="1">
    <location>
        <begin position="36"/>
        <end position="54"/>
    </location>
</feature>
<keyword evidence="1" id="KW-0812">Transmembrane</keyword>
<dbReference type="GO" id="GO:0016020">
    <property type="term" value="C:membrane"/>
    <property type="evidence" value="ECO:0007669"/>
    <property type="project" value="TreeGrafter"/>
</dbReference>
<dbReference type="InterPro" id="IPR010721">
    <property type="entry name" value="UstE-like"/>
</dbReference>